<proteinExistence type="predicted"/>
<reference evidence="2" key="1">
    <citation type="submission" date="2017-08" db="EMBL/GenBank/DDBJ databases">
        <authorList>
            <person name="de Groot N.N."/>
        </authorList>
    </citation>
    <scope>NUCLEOTIDE SEQUENCE [LARGE SCALE GENOMIC DNA]</scope>
</reference>
<sequence length="80" mass="9124">MGQFKEWDEPGKDFGKVYQRPARRIIPTHVDPQRSPAEALRKRIAEYDAYSGGVQAQIDANARNRAIFAQALFDRFGEEA</sequence>
<organism evidence="1 2">
    <name type="scientific">Mycobacterium phage Phabba</name>
    <dbReference type="NCBI Taxonomy" id="2027899"/>
    <lineage>
        <taxon>Viruses</taxon>
        <taxon>Duplodnaviria</taxon>
        <taxon>Heunggongvirae</taxon>
        <taxon>Uroviricota</taxon>
        <taxon>Caudoviricetes</taxon>
        <taxon>Ceeclamvirinae</taxon>
        <taxon>Myrnavirus</taxon>
        <taxon>Myrnavirus phabba</taxon>
        <taxon>Myranavirus phabba</taxon>
    </lineage>
</organism>
<dbReference type="Proteomes" id="UP000226037">
    <property type="component" value="Segment"/>
</dbReference>
<accession>A0A249XSC3</accession>
<evidence type="ECO:0000313" key="1">
    <source>
        <dbReference type="EMBL" id="ASZ74631.1"/>
    </source>
</evidence>
<evidence type="ECO:0000313" key="2">
    <source>
        <dbReference type="Proteomes" id="UP000226037"/>
    </source>
</evidence>
<gene>
    <name evidence="1" type="ORF">SEA_PHABBA_56</name>
</gene>
<protein>
    <submittedName>
        <fullName evidence="1">Uncharacterized protein</fullName>
    </submittedName>
</protein>
<keyword evidence="2" id="KW-1185">Reference proteome</keyword>
<dbReference type="EMBL" id="MF668280">
    <property type="protein sequence ID" value="ASZ74631.1"/>
    <property type="molecule type" value="Genomic_DNA"/>
</dbReference>
<name>A0A249XSC3_9CAUD</name>